<dbReference type="RefSeq" id="WP_382360671.1">
    <property type="nucleotide sequence ID" value="NZ_JBHLWV010000011.1"/>
</dbReference>
<keyword evidence="3" id="KW-1185">Reference proteome</keyword>
<proteinExistence type="predicted"/>
<name>A0ABV6H4K8_9ACTN</name>
<evidence type="ECO:0000313" key="2">
    <source>
        <dbReference type="EMBL" id="MFC0313808.1"/>
    </source>
</evidence>
<dbReference type="InterPro" id="IPR040891">
    <property type="entry name" value="HEPN_SAV_6107"/>
</dbReference>
<evidence type="ECO:0000259" key="1">
    <source>
        <dbReference type="Pfam" id="PF18726"/>
    </source>
</evidence>
<comment type="caution">
    <text evidence="2">The sequence shown here is derived from an EMBL/GenBank/DDBJ whole genome shotgun (WGS) entry which is preliminary data.</text>
</comment>
<sequence length="151" mass="16469">MAPNIPDPRVVHRSRDLLDRAEALFDGAAAVHDDGAERFRQFYLAAIRAAGAVLAVYEPPGPVRRRRNARDAWSRIKVATPQYADLAEYFGGLSTMRARVEAGLVTQIDDTLCARVERRAAEFLDAADASLLAYEQGRLSGTASAVRKLGA</sequence>
<dbReference type="Proteomes" id="UP001589783">
    <property type="component" value="Unassembled WGS sequence"/>
</dbReference>
<dbReference type="EMBL" id="JBHLWV010000011">
    <property type="protein sequence ID" value="MFC0313808.1"/>
    <property type="molecule type" value="Genomic_DNA"/>
</dbReference>
<gene>
    <name evidence="2" type="ORF">ACFFJD_02930</name>
</gene>
<reference evidence="2 3" key="1">
    <citation type="submission" date="2024-09" db="EMBL/GenBank/DDBJ databases">
        <authorList>
            <person name="Sun Q."/>
            <person name="Mori K."/>
        </authorList>
    </citation>
    <scope>NUCLEOTIDE SEQUENCE [LARGE SCALE GENOMIC DNA]</scope>
    <source>
        <strain evidence="2 3">CCM 7957</strain>
    </source>
</reference>
<feature type="domain" description="SAV-6107-like HEPN" evidence="1">
    <location>
        <begin position="29"/>
        <end position="126"/>
    </location>
</feature>
<organism evidence="2 3">
    <name type="scientific">Gordonia phosphorivorans</name>
    <dbReference type="NCBI Taxonomy" id="1056982"/>
    <lineage>
        <taxon>Bacteria</taxon>
        <taxon>Bacillati</taxon>
        <taxon>Actinomycetota</taxon>
        <taxon>Actinomycetes</taxon>
        <taxon>Mycobacteriales</taxon>
        <taxon>Gordoniaceae</taxon>
        <taxon>Gordonia</taxon>
    </lineage>
</organism>
<protein>
    <submittedName>
        <fullName evidence="2">SAV_6107 family HEPN domain-containing protein</fullName>
    </submittedName>
</protein>
<accession>A0ABV6H4K8</accession>
<dbReference type="Pfam" id="PF18726">
    <property type="entry name" value="HEPN_SAV_6107"/>
    <property type="match status" value="1"/>
</dbReference>
<evidence type="ECO:0000313" key="3">
    <source>
        <dbReference type="Proteomes" id="UP001589783"/>
    </source>
</evidence>